<proteinExistence type="predicted"/>
<reference evidence="1" key="1">
    <citation type="submission" date="2013-07" db="EMBL/GenBank/DDBJ databases">
        <title>The genome of an arbuscular mycorrhizal fungus provides insights into the evolution of the oldest plant symbiosis.</title>
        <authorList>
            <consortium name="DOE Joint Genome Institute"/>
            <person name="Tisserant E."/>
            <person name="Malbreil M."/>
            <person name="Kuo A."/>
            <person name="Kohler A."/>
            <person name="Symeonidi A."/>
            <person name="Balestrini R."/>
            <person name="Charron P."/>
            <person name="Duensing N."/>
            <person name="Frei-dit-Frey N."/>
            <person name="Gianinazzi-Pearson V."/>
            <person name="Gilbert B."/>
            <person name="Handa Y."/>
            <person name="Hijri M."/>
            <person name="Kaul R."/>
            <person name="Kawaguchi M."/>
            <person name="Krajinski F."/>
            <person name="Lammers P."/>
            <person name="Lapierre D."/>
            <person name="Masclaux F.G."/>
            <person name="Murat C."/>
            <person name="Morin E."/>
            <person name="Ndikumana S."/>
            <person name="Pagni M."/>
            <person name="Petitpierre D."/>
            <person name="Requena N."/>
            <person name="Rosikiewicz P."/>
            <person name="Riley R."/>
            <person name="Saito K."/>
            <person name="San Clemente H."/>
            <person name="Shapiro H."/>
            <person name="van Tuinen D."/>
            <person name="Becard G."/>
            <person name="Bonfante P."/>
            <person name="Paszkowski U."/>
            <person name="Shachar-Hill Y."/>
            <person name="Young J.P."/>
            <person name="Sanders I.R."/>
            <person name="Henrissat B."/>
            <person name="Rensing S.A."/>
            <person name="Grigoriev I.V."/>
            <person name="Corradi N."/>
            <person name="Roux C."/>
            <person name="Martin F."/>
        </authorList>
    </citation>
    <scope>NUCLEOTIDE SEQUENCE</scope>
    <source>
        <strain evidence="1">DAOM 197198</strain>
    </source>
</reference>
<name>U9UBR1_RHIID</name>
<protein>
    <submittedName>
        <fullName evidence="1">Uncharacterized protein</fullName>
    </submittedName>
</protein>
<organism evidence="1">
    <name type="scientific">Rhizophagus irregularis (strain DAOM 181602 / DAOM 197198 / MUCL 43194)</name>
    <name type="common">Arbuscular mycorrhizal fungus</name>
    <name type="synonym">Glomus intraradices</name>
    <dbReference type="NCBI Taxonomy" id="747089"/>
    <lineage>
        <taxon>Eukaryota</taxon>
        <taxon>Fungi</taxon>
        <taxon>Fungi incertae sedis</taxon>
        <taxon>Mucoromycota</taxon>
        <taxon>Glomeromycotina</taxon>
        <taxon>Glomeromycetes</taxon>
        <taxon>Glomerales</taxon>
        <taxon>Glomeraceae</taxon>
        <taxon>Rhizophagus</taxon>
    </lineage>
</organism>
<dbReference type="HOGENOM" id="CLU_2813657_0_0_1"/>
<dbReference type="AlphaFoldDB" id="U9UBR1"/>
<evidence type="ECO:0000313" key="1">
    <source>
        <dbReference type="EMBL" id="ESA17112.1"/>
    </source>
</evidence>
<gene>
    <name evidence="1" type="ORF">GLOINDRAFT_22118</name>
</gene>
<sequence>MNVFKSVTNNVVYNTKNPTLSMLLQLNGTLAFKIIHQDCGRVWTRYLSLTLNQPKNKLLKKTDSTQK</sequence>
<accession>U9UBR1</accession>
<dbReference type="EMBL" id="KI280463">
    <property type="protein sequence ID" value="ESA17112.1"/>
    <property type="molecule type" value="Genomic_DNA"/>
</dbReference>